<reference evidence="1" key="2">
    <citation type="submission" date="2020-09" db="EMBL/GenBank/DDBJ databases">
        <authorList>
            <person name="Sun Q."/>
            <person name="Kim S."/>
        </authorList>
    </citation>
    <scope>NUCLEOTIDE SEQUENCE</scope>
    <source>
        <strain evidence="1">KCTC 12113</strain>
    </source>
</reference>
<dbReference type="AlphaFoldDB" id="A0A918IP06"/>
<reference evidence="1" key="1">
    <citation type="journal article" date="2014" name="Int. J. Syst. Evol. Microbiol.">
        <title>Complete genome sequence of Corynebacterium casei LMG S-19264T (=DSM 44701T), isolated from a smear-ripened cheese.</title>
        <authorList>
            <consortium name="US DOE Joint Genome Institute (JGI-PGF)"/>
            <person name="Walter F."/>
            <person name="Albersmeier A."/>
            <person name="Kalinowski J."/>
            <person name="Ruckert C."/>
        </authorList>
    </citation>
    <scope>NUCLEOTIDE SEQUENCE</scope>
    <source>
        <strain evidence="1">KCTC 12113</strain>
    </source>
</reference>
<dbReference type="Proteomes" id="UP000634668">
    <property type="component" value="Unassembled WGS sequence"/>
</dbReference>
<evidence type="ECO:0000313" key="1">
    <source>
        <dbReference type="EMBL" id="GGW21897.1"/>
    </source>
</evidence>
<keyword evidence="2" id="KW-1185">Reference proteome</keyword>
<sequence length="297" mass="32972">MLFLGLIPISSFGQQVKDVPNAFRSISSVPEIFLVRNIIKVPTKGGHLQGVQVIQQNGKEKLLASGSSFSKAYILQVDLGTLKSDKLISLKKEPYRHAGGFQVSNGLLAVGIEDNYSKTTSKVCVYNYRTTLLYKAQPTIVIDRHGEPEKQTAGAVGLLALENYSLMVVGNWDSRNWDFYHIKPEENVKKKLASFSAPLDWPAYQSINLIRDNNAIYAIGFYNGDNNLGYADLILVSKTNSFLPIMKKVLSKSFTGKSKVHFGIAAGLQVDDEGNLHVWSVQSHALKKFTVNRFSEQ</sequence>
<organism evidence="1 2">
    <name type="scientific">Arenibacter certesii</name>
    <dbReference type="NCBI Taxonomy" id="228955"/>
    <lineage>
        <taxon>Bacteria</taxon>
        <taxon>Pseudomonadati</taxon>
        <taxon>Bacteroidota</taxon>
        <taxon>Flavobacteriia</taxon>
        <taxon>Flavobacteriales</taxon>
        <taxon>Flavobacteriaceae</taxon>
        <taxon>Arenibacter</taxon>
    </lineage>
</organism>
<dbReference type="EMBL" id="BMWP01000001">
    <property type="protein sequence ID" value="GGW21897.1"/>
    <property type="molecule type" value="Genomic_DNA"/>
</dbReference>
<name>A0A918IP06_9FLAO</name>
<comment type="caution">
    <text evidence="1">The sequence shown here is derived from an EMBL/GenBank/DDBJ whole genome shotgun (WGS) entry which is preliminary data.</text>
</comment>
<proteinExistence type="predicted"/>
<evidence type="ECO:0000313" key="2">
    <source>
        <dbReference type="Proteomes" id="UP000634668"/>
    </source>
</evidence>
<protein>
    <submittedName>
        <fullName evidence="1">Uncharacterized protein</fullName>
    </submittedName>
</protein>
<accession>A0A918IP06</accession>
<gene>
    <name evidence="1" type="ORF">GCM10007383_00820</name>
</gene>